<feature type="region of interest" description="Disordered" evidence="2">
    <location>
        <begin position="196"/>
        <end position="219"/>
    </location>
</feature>
<keyword evidence="4" id="KW-1185">Reference proteome</keyword>
<proteinExistence type="predicted"/>
<sequence length="554" mass="62219">MRASERHASLPLGHGSVHKLRSSTKGGRDKLKRYAEARNRGEGVESKATWGDSKVSESITKCNIENADKKFLLDHWIARSGTPTFVSAPIGNNSMEVSSIEFHTVENTPQSMNFTKLDDSDINGRTIGKPMSKHKKLTICPPTELNIKLSALQNLESSIDELTSKRLNLQKRRGICSSDVLRDALESDMNNREFNKVLKNDQDSEISHETDGSNKKTSSDSIDMDLDLSFSDINSSDINTFNENIVQKLCLSALKNIKVGNQDADIENIQRIALDILKEMYVKKGKNRKCDTNILTTKREVDTPTEMLSVHDYENICAVNIAREAWGLRSWNGYCDIENWLHDDSVVRERRCDTFTSGSSEISSSTSQEIKNYVLSGFQGPLKKTPYYSNVCIKQEESNQQNDYVNTTERHSGDENIGNIKEIDTESELIFPISYVVDNVNNHLEPIIEELDDLGDMDPPTKKRLNSESSLVATIDEIRKATVTSSPKCVYHRREHSWDSPQLETTWAWLVQGLLLVEGSPFCVMSSFSAATVVSSTTARLCWLDTEHVVCTCG</sequence>
<gene>
    <name evidence="3" type="ORF">EVAR_35481_1</name>
</gene>
<feature type="region of interest" description="Disordered" evidence="2">
    <location>
        <begin position="1"/>
        <end position="30"/>
    </location>
</feature>
<keyword evidence="1" id="KW-0175">Coiled coil</keyword>
<dbReference type="EMBL" id="BGZK01000889">
    <property type="protein sequence ID" value="GBP64160.1"/>
    <property type="molecule type" value="Genomic_DNA"/>
</dbReference>
<feature type="coiled-coil region" evidence="1">
    <location>
        <begin position="145"/>
        <end position="172"/>
    </location>
</feature>
<dbReference type="Proteomes" id="UP000299102">
    <property type="component" value="Unassembled WGS sequence"/>
</dbReference>
<comment type="caution">
    <text evidence="3">The sequence shown here is derived from an EMBL/GenBank/DDBJ whole genome shotgun (WGS) entry which is preliminary data.</text>
</comment>
<name>A0A4C1XM17_EUMVA</name>
<evidence type="ECO:0000256" key="1">
    <source>
        <dbReference type="SAM" id="Coils"/>
    </source>
</evidence>
<organism evidence="3 4">
    <name type="scientific">Eumeta variegata</name>
    <name type="common">Bagworm moth</name>
    <name type="synonym">Eumeta japonica</name>
    <dbReference type="NCBI Taxonomy" id="151549"/>
    <lineage>
        <taxon>Eukaryota</taxon>
        <taxon>Metazoa</taxon>
        <taxon>Ecdysozoa</taxon>
        <taxon>Arthropoda</taxon>
        <taxon>Hexapoda</taxon>
        <taxon>Insecta</taxon>
        <taxon>Pterygota</taxon>
        <taxon>Neoptera</taxon>
        <taxon>Endopterygota</taxon>
        <taxon>Lepidoptera</taxon>
        <taxon>Glossata</taxon>
        <taxon>Ditrysia</taxon>
        <taxon>Tineoidea</taxon>
        <taxon>Psychidae</taxon>
        <taxon>Oiketicinae</taxon>
        <taxon>Eumeta</taxon>
    </lineage>
</organism>
<feature type="compositionally biased region" description="Basic and acidic residues" evidence="2">
    <location>
        <begin position="196"/>
        <end position="218"/>
    </location>
</feature>
<evidence type="ECO:0000313" key="3">
    <source>
        <dbReference type="EMBL" id="GBP64160.1"/>
    </source>
</evidence>
<dbReference type="OrthoDB" id="6356248at2759"/>
<dbReference type="AlphaFoldDB" id="A0A4C1XM17"/>
<evidence type="ECO:0000313" key="4">
    <source>
        <dbReference type="Proteomes" id="UP000299102"/>
    </source>
</evidence>
<protein>
    <submittedName>
        <fullName evidence="3">Uncharacterized protein</fullName>
    </submittedName>
</protein>
<reference evidence="3 4" key="1">
    <citation type="journal article" date="2019" name="Commun. Biol.">
        <title>The bagworm genome reveals a unique fibroin gene that provides high tensile strength.</title>
        <authorList>
            <person name="Kono N."/>
            <person name="Nakamura H."/>
            <person name="Ohtoshi R."/>
            <person name="Tomita M."/>
            <person name="Numata K."/>
            <person name="Arakawa K."/>
        </authorList>
    </citation>
    <scope>NUCLEOTIDE SEQUENCE [LARGE SCALE GENOMIC DNA]</scope>
</reference>
<evidence type="ECO:0000256" key="2">
    <source>
        <dbReference type="SAM" id="MobiDB-lite"/>
    </source>
</evidence>
<accession>A0A4C1XM17</accession>